<sequence length="359" mass="42008">MFRKTLLLAFTITFLGCKNDTKKSNKVINDSITNDIKILENNIDVRSFPKETDISKFPKTEFVTTLESKINTNKNIVYCVTMLYAWNEIKKTINLPIQIDANFKHLLLLDTSVSFKDVLNKDEYTIINGINGDSIRVKAEFSKSLEFETELNEYKDRLKFNNEEVMSFGVTGYNSYEKLKIISIIYYKNDNNFVIKLQPKDSNHEIVLFKSEKNFTKMSDINDEVIKLSAQGNKDKQNEKIKWKYDILVEDEIIIPKFNFNIEKTYKDLAGNTFSTKELNYNIERAWQRTAFILDEKGAKSESEAVIEYVTEEIEEDPNKSKPKKMIFDKPFFIMLKKTSSQNPYFGLWINNTELMIKK</sequence>
<reference evidence="1 2" key="1">
    <citation type="submission" date="2018-11" db="EMBL/GenBank/DDBJ databases">
        <title>Flavobacterium sp. nov., YIM 102701-2 draft genome.</title>
        <authorList>
            <person name="Li G."/>
            <person name="Jiang Y."/>
        </authorList>
    </citation>
    <scope>NUCLEOTIDE SEQUENCE [LARGE SCALE GENOMIC DNA]</scope>
    <source>
        <strain evidence="1 2">YIM 102701-2</strain>
    </source>
</reference>
<comment type="caution">
    <text evidence="1">The sequence shown here is derived from an EMBL/GenBank/DDBJ whole genome shotgun (WGS) entry which is preliminary data.</text>
</comment>
<keyword evidence="2" id="KW-1185">Reference proteome</keyword>
<organism evidence="1 2">
    <name type="scientific">Paenimyroides tangerinum</name>
    <dbReference type="NCBI Taxonomy" id="2488728"/>
    <lineage>
        <taxon>Bacteria</taxon>
        <taxon>Pseudomonadati</taxon>
        <taxon>Bacteroidota</taxon>
        <taxon>Flavobacteriia</taxon>
        <taxon>Flavobacteriales</taxon>
        <taxon>Flavobacteriaceae</taxon>
        <taxon>Paenimyroides</taxon>
    </lineage>
</organism>
<proteinExistence type="predicted"/>
<evidence type="ECO:0008006" key="3">
    <source>
        <dbReference type="Google" id="ProtNLM"/>
    </source>
</evidence>
<evidence type="ECO:0000313" key="2">
    <source>
        <dbReference type="Proteomes" id="UP000275719"/>
    </source>
</evidence>
<dbReference type="InterPro" id="IPR036186">
    <property type="entry name" value="Serpin_sf"/>
</dbReference>
<dbReference type="Proteomes" id="UP000275719">
    <property type="component" value="Unassembled WGS sequence"/>
</dbReference>
<dbReference type="AlphaFoldDB" id="A0A3P3WH81"/>
<protein>
    <recommendedName>
        <fullName evidence="3">Lipoprotein</fullName>
    </recommendedName>
</protein>
<accession>A0A3P3WH81</accession>
<evidence type="ECO:0000313" key="1">
    <source>
        <dbReference type="EMBL" id="RRJ92013.1"/>
    </source>
</evidence>
<name>A0A3P3WH81_9FLAO</name>
<dbReference type="OrthoDB" id="1953107at2"/>
<dbReference type="SUPFAM" id="SSF56574">
    <property type="entry name" value="Serpins"/>
    <property type="match status" value="1"/>
</dbReference>
<gene>
    <name evidence="1" type="ORF">EG240_04300</name>
</gene>
<dbReference type="EMBL" id="RQVQ01000007">
    <property type="protein sequence ID" value="RRJ92013.1"/>
    <property type="molecule type" value="Genomic_DNA"/>
</dbReference>
<dbReference type="PROSITE" id="PS51257">
    <property type="entry name" value="PROKAR_LIPOPROTEIN"/>
    <property type="match status" value="1"/>
</dbReference>
<dbReference type="RefSeq" id="WP_125017793.1">
    <property type="nucleotide sequence ID" value="NZ_RQVQ01000007.1"/>
</dbReference>